<protein>
    <submittedName>
        <fullName evidence="1">Uncharacterized protein</fullName>
    </submittedName>
</protein>
<sequence length="96" mass="10785">MQYPSACYPPLLYVWITAEEAFRSICFADFYGLFLGGAEGRSFIQRSWAKGEFALGRSAKRPNRGSLLENAAGLFFDRDKLITAMALKLRARDCHG</sequence>
<name>A0A9W5B232_9HYPH</name>
<proteinExistence type="predicted"/>
<dbReference type="EMBL" id="FBVY01000018">
    <property type="protein sequence ID" value="CUW93702.1"/>
    <property type="molecule type" value="Genomic_DNA"/>
</dbReference>
<evidence type="ECO:0000313" key="2">
    <source>
        <dbReference type="Proteomes" id="UP000191933"/>
    </source>
</evidence>
<accession>A0A9W5B232</accession>
<organism evidence="1 2">
    <name type="scientific">Agrobacterium genomosp. 2 str. CFBP 5494</name>
    <dbReference type="NCBI Taxonomy" id="1183436"/>
    <lineage>
        <taxon>Bacteria</taxon>
        <taxon>Pseudomonadati</taxon>
        <taxon>Pseudomonadota</taxon>
        <taxon>Alphaproteobacteria</taxon>
        <taxon>Hyphomicrobiales</taxon>
        <taxon>Rhizobiaceae</taxon>
        <taxon>Rhizobium/Agrobacterium group</taxon>
        <taxon>Agrobacterium</taxon>
        <taxon>Agrobacterium tumefaciens complex</taxon>
    </lineage>
</organism>
<dbReference type="AlphaFoldDB" id="A0A9W5B232"/>
<comment type="caution">
    <text evidence="1">The sequence shown here is derived from an EMBL/GenBank/DDBJ whole genome shotgun (WGS) entry which is preliminary data.</text>
</comment>
<reference evidence="1 2" key="1">
    <citation type="submission" date="2016-01" db="EMBL/GenBank/DDBJ databases">
        <authorList>
            <person name="Regsiter A."/>
            <person name="william w."/>
        </authorList>
    </citation>
    <scope>NUCLEOTIDE SEQUENCE [LARGE SCALE GENOMIC DNA]</scope>
    <source>
        <strain evidence="1 2">CFBP 5494</strain>
    </source>
</reference>
<dbReference type="Proteomes" id="UP000191933">
    <property type="component" value="Unassembled WGS sequence"/>
</dbReference>
<gene>
    <name evidence="1" type="ORF">AGR2A_Cc70089</name>
</gene>
<evidence type="ECO:0000313" key="1">
    <source>
        <dbReference type="EMBL" id="CUW93702.1"/>
    </source>
</evidence>
<keyword evidence="2" id="KW-1185">Reference proteome</keyword>